<protein>
    <submittedName>
        <fullName evidence="3">FG-GAP repeat domain-containing protein</fullName>
    </submittedName>
</protein>
<dbReference type="RefSeq" id="WP_030335916.1">
    <property type="nucleotide sequence ID" value="NZ_JBIAZM010000009.1"/>
</dbReference>
<dbReference type="Proteomes" id="UP001602287">
    <property type="component" value="Unassembled WGS sequence"/>
</dbReference>
<dbReference type="Gene3D" id="3.90.1720.10">
    <property type="entry name" value="endopeptidase domain like (from Nostoc punctiforme)"/>
    <property type="match status" value="1"/>
</dbReference>
<evidence type="ECO:0000313" key="3">
    <source>
        <dbReference type="EMBL" id="MFF5202601.1"/>
    </source>
</evidence>
<dbReference type="EMBL" id="JBIAZM010000009">
    <property type="protein sequence ID" value="MFF5202601.1"/>
    <property type="molecule type" value="Genomic_DNA"/>
</dbReference>
<name>A0ABW6VZQ8_9ACTN</name>
<dbReference type="Gene3D" id="2.40.128.340">
    <property type="match status" value="4"/>
</dbReference>
<evidence type="ECO:0000256" key="2">
    <source>
        <dbReference type="SAM" id="MobiDB-lite"/>
    </source>
</evidence>
<keyword evidence="4" id="KW-1185">Reference proteome</keyword>
<evidence type="ECO:0000256" key="1">
    <source>
        <dbReference type="ARBA" id="ARBA00022729"/>
    </source>
</evidence>
<comment type="caution">
    <text evidence="3">The sequence shown here is derived from an EMBL/GenBank/DDBJ whole genome shotgun (WGS) entry which is preliminary data.</text>
</comment>
<accession>A0ABW6VZQ8</accession>
<dbReference type="Pfam" id="PF13517">
    <property type="entry name" value="FG-GAP_3"/>
    <property type="match status" value="2"/>
</dbReference>
<feature type="compositionally biased region" description="Pro residues" evidence="2">
    <location>
        <begin position="198"/>
        <end position="208"/>
    </location>
</feature>
<dbReference type="InterPro" id="IPR013517">
    <property type="entry name" value="FG-GAP"/>
</dbReference>
<feature type="region of interest" description="Disordered" evidence="2">
    <location>
        <begin position="193"/>
        <end position="212"/>
    </location>
</feature>
<proteinExistence type="predicted"/>
<gene>
    <name evidence="3" type="ORF">ACFY3B_23635</name>
</gene>
<reference evidence="3 4" key="1">
    <citation type="submission" date="2024-10" db="EMBL/GenBank/DDBJ databases">
        <title>The Natural Products Discovery Center: Release of the First 8490 Sequenced Strains for Exploring Actinobacteria Biosynthetic Diversity.</title>
        <authorList>
            <person name="Kalkreuter E."/>
            <person name="Kautsar S.A."/>
            <person name="Yang D."/>
            <person name="Bader C.D."/>
            <person name="Teijaro C.N."/>
            <person name="Fluegel L."/>
            <person name="Davis C.M."/>
            <person name="Simpson J.R."/>
            <person name="Lauterbach L."/>
            <person name="Steele A.D."/>
            <person name="Gui C."/>
            <person name="Meng S."/>
            <person name="Li G."/>
            <person name="Viehrig K."/>
            <person name="Ye F."/>
            <person name="Su P."/>
            <person name="Kiefer A.F."/>
            <person name="Nichols A."/>
            <person name="Cepeda A.J."/>
            <person name="Yan W."/>
            <person name="Fan B."/>
            <person name="Jiang Y."/>
            <person name="Adhikari A."/>
            <person name="Zheng C.-J."/>
            <person name="Schuster L."/>
            <person name="Cowan T.M."/>
            <person name="Smanski M.J."/>
            <person name="Chevrette M.G."/>
            <person name="De Carvalho L.P.S."/>
            <person name="Shen B."/>
        </authorList>
    </citation>
    <scope>NUCLEOTIDE SEQUENCE [LARGE SCALE GENOMIC DNA]</scope>
    <source>
        <strain evidence="3 4">NPDC000140</strain>
    </source>
</reference>
<sequence length="567" mass="61300">MRFFAARGNRQYTTRLIAGAALSLAVIGANALLTISPAEASSINGPITRTEMLDRAQNWVDRDITYTQTGTWAKDVDGSHTYRRDCSGLVSMAWHLSQSYVTDQFQGSNAMWTTLGSINDFQPGDAMVRSGHIELFAFWKDKNDHSKGAYVYSFNSDGQTVQNPYANNNTGSRGFNGWDDLRTYKPIRRTGIEATEPTPEPEPEPTPVADPNVVQLSGDFNGDGRDDAAMLYLHKDSSIELFTSLANASGGFGAYFGSYKLPANSWKWNSFRTIVGDFNGDGRSDLGAMYYQADGSITMHTALANTSGGFGAFTGSLTVPASAAWKWDAIRLTSGDFNGDGRDDAAMLYHHKDDSIELFTSLGTTSGGFGTFTGSYKIPANAWTWDSFRTIAGDYNGDGRSDLAAMYYQADGSITMHTALANTSGGFGAFTGSLTVPASAYWKWDSVRLTTGDFNGDGRDDAGMLYRYKDESIELFTSLGNASGGFGSFTGSYKLPANSWKWGSFKTITGDHNGDGRSDVAAMYYQADGSITMHTALANTSGGFGAFTGSLTVPASASWYWDAIRLL</sequence>
<dbReference type="InterPro" id="IPR028994">
    <property type="entry name" value="Integrin_alpha_N"/>
</dbReference>
<keyword evidence="1" id="KW-0732">Signal</keyword>
<dbReference type="SUPFAM" id="SSF69318">
    <property type="entry name" value="Integrin alpha N-terminal domain"/>
    <property type="match status" value="1"/>
</dbReference>
<evidence type="ECO:0000313" key="4">
    <source>
        <dbReference type="Proteomes" id="UP001602287"/>
    </source>
</evidence>
<organism evidence="3 4">
    <name type="scientific">Micromonospora parva</name>
    <dbReference type="NCBI Taxonomy" id="1464048"/>
    <lineage>
        <taxon>Bacteria</taxon>
        <taxon>Bacillati</taxon>
        <taxon>Actinomycetota</taxon>
        <taxon>Actinomycetes</taxon>
        <taxon>Micromonosporales</taxon>
        <taxon>Micromonosporaceae</taxon>
        <taxon>Micromonospora</taxon>
    </lineage>
</organism>